<feature type="region of interest" description="Disordered" evidence="1">
    <location>
        <begin position="33"/>
        <end position="54"/>
    </location>
</feature>
<reference evidence="2 3" key="1">
    <citation type="journal article" date="2020" name="BMC Genomics">
        <title>Intraspecific diversification of the crop wild relative Brassica cretica Lam. using demographic model selection.</title>
        <authorList>
            <person name="Kioukis A."/>
            <person name="Michalopoulou V.A."/>
            <person name="Briers L."/>
            <person name="Pirintsos S."/>
            <person name="Studholme D.J."/>
            <person name="Pavlidis P."/>
            <person name="Sarris P.F."/>
        </authorList>
    </citation>
    <scope>NUCLEOTIDE SEQUENCE [LARGE SCALE GENOMIC DNA]</scope>
    <source>
        <strain evidence="3">cv. PFS-1207/04</strain>
    </source>
</reference>
<dbReference type="Proteomes" id="UP000266723">
    <property type="component" value="Unassembled WGS sequence"/>
</dbReference>
<feature type="compositionally biased region" description="Polar residues" evidence="1">
    <location>
        <begin position="1"/>
        <end position="17"/>
    </location>
</feature>
<keyword evidence="3" id="KW-1185">Reference proteome</keyword>
<comment type="caution">
    <text evidence="2">The sequence shown here is derived from an EMBL/GenBank/DDBJ whole genome shotgun (WGS) entry which is preliminary data.</text>
</comment>
<dbReference type="EMBL" id="QGKV02002055">
    <property type="protein sequence ID" value="KAF3498597.1"/>
    <property type="molecule type" value="Genomic_DNA"/>
</dbReference>
<evidence type="ECO:0000313" key="2">
    <source>
        <dbReference type="EMBL" id="KAF3498597.1"/>
    </source>
</evidence>
<feature type="region of interest" description="Disordered" evidence="1">
    <location>
        <begin position="1"/>
        <end position="21"/>
    </location>
</feature>
<sequence length="54" mass="5897">MEANLSGSSSTSRQNQKIDVGGRLIKGLLRRSLTSGADETQHPRQTKLMQVNLS</sequence>
<gene>
    <name evidence="2" type="ORF">DY000_02054616</name>
</gene>
<proteinExistence type="predicted"/>
<organism evidence="2 3">
    <name type="scientific">Brassica cretica</name>
    <name type="common">Mustard</name>
    <dbReference type="NCBI Taxonomy" id="69181"/>
    <lineage>
        <taxon>Eukaryota</taxon>
        <taxon>Viridiplantae</taxon>
        <taxon>Streptophyta</taxon>
        <taxon>Embryophyta</taxon>
        <taxon>Tracheophyta</taxon>
        <taxon>Spermatophyta</taxon>
        <taxon>Magnoliopsida</taxon>
        <taxon>eudicotyledons</taxon>
        <taxon>Gunneridae</taxon>
        <taxon>Pentapetalae</taxon>
        <taxon>rosids</taxon>
        <taxon>malvids</taxon>
        <taxon>Brassicales</taxon>
        <taxon>Brassicaceae</taxon>
        <taxon>Brassiceae</taxon>
        <taxon>Brassica</taxon>
    </lineage>
</organism>
<protein>
    <submittedName>
        <fullName evidence="2">Uncharacterized protein</fullName>
    </submittedName>
</protein>
<accession>A0ABQ7AKV6</accession>
<evidence type="ECO:0000313" key="3">
    <source>
        <dbReference type="Proteomes" id="UP000266723"/>
    </source>
</evidence>
<evidence type="ECO:0000256" key="1">
    <source>
        <dbReference type="SAM" id="MobiDB-lite"/>
    </source>
</evidence>
<name>A0ABQ7AKV6_BRACR</name>